<reference evidence="1 2" key="1">
    <citation type="submission" date="2020-06" db="EMBL/GenBank/DDBJ databases">
        <authorList>
            <person name="Hwang Y.J."/>
        </authorList>
    </citation>
    <scope>NUCLEOTIDE SEQUENCE [LARGE SCALE GENOMIC DNA]</scope>
    <source>
        <strain evidence="1 2">KUDC8001</strain>
    </source>
</reference>
<evidence type="ECO:0000313" key="2">
    <source>
        <dbReference type="Proteomes" id="UP000514509"/>
    </source>
</evidence>
<sequence>MAEQAAELSFYQQLFTEPLFILPETQAEPVVFSMPVIEPEPISKAEIEKLGNTAPVKKYPVLGDNKKGLLILVSQPENAFQELPKNEFLVKILGAIKYTPSDVAYVNTLNIKPINIYELSKAENLKHLIVFGKNILDMTADSRVGYYKPASIGHTPLLIVEELEIIERDVNKKKQLWAALQAMFLK</sequence>
<protein>
    <recommendedName>
        <fullName evidence="3">Uracil-DNA glycosylase</fullName>
    </recommendedName>
</protein>
<evidence type="ECO:0000313" key="1">
    <source>
        <dbReference type="EMBL" id="QMU28726.1"/>
    </source>
</evidence>
<proteinExistence type="predicted"/>
<dbReference type="KEGG" id="add:HUW48_12070"/>
<accession>A0A7L7L7C3</accession>
<dbReference type="RefSeq" id="WP_182415910.1">
    <property type="nucleotide sequence ID" value="NZ_CP055153.1"/>
</dbReference>
<keyword evidence="2" id="KW-1185">Reference proteome</keyword>
<evidence type="ECO:0008006" key="3">
    <source>
        <dbReference type="Google" id="ProtNLM"/>
    </source>
</evidence>
<organism evidence="1 2">
    <name type="scientific">Adhaeribacter radiodurans</name>
    <dbReference type="NCBI Taxonomy" id="2745197"/>
    <lineage>
        <taxon>Bacteria</taxon>
        <taxon>Pseudomonadati</taxon>
        <taxon>Bacteroidota</taxon>
        <taxon>Cytophagia</taxon>
        <taxon>Cytophagales</taxon>
        <taxon>Hymenobacteraceae</taxon>
        <taxon>Adhaeribacter</taxon>
    </lineage>
</organism>
<dbReference type="EMBL" id="CP055153">
    <property type="protein sequence ID" value="QMU28726.1"/>
    <property type="molecule type" value="Genomic_DNA"/>
</dbReference>
<reference evidence="1 2" key="2">
    <citation type="submission" date="2020-08" db="EMBL/GenBank/DDBJ databases">
        <title>Adhaeribacter dokdonensis sp. nov., isolated from the rhizosphere of Elymus tsukushiensis, a plant native to the Dokdo Islands, Republic of Korea.</title>
        <authorList>
            <person name="Ghim S.Y."/>
        </authorList>
    </citation>
    <scope>NUCLEOTIDE SEQUENCE [LARGE SCALE GENOMIC DNA]</scope>
    <source>
        <strain evidence="1 2">KUDC8001</strain>
    </source>
</reference>
<name>A0A7L7L7C3_9BACT</name>
<dbReference type="Proteomes" id="UP000514509">
    <property type="component" value="Chromosome"/>
</dbReference>
<gene>
    <name evidence="1" type="ORF">HUW48_12070</name>
</gene>
<dbReference type="AlphaFoldDB" id="A0A7L7L7C3"/>